<sequence>MRSVGGAIGIGMVLVAGVIILGTILSGCASVAAYEKEHLADRILSLDAESPEEAREVKWLEAREGSTGGVGGAGGGCACN</sequence>
<reference evidence="3" key="1">
    <citation type="submission" date="2020-04" db="EMBL/GenBank/DDBJ databases">
        <authorList>
            <person name="Zhang T."/>
        </authorList>
    </citation>
    <scope>NUCLEOTIDE SEQUENCE</scope>
    <source>
        <strain evidence="3">HKST-UBA02</strain>
    </source>
</reference>
<evidence type="ECO:0000313" key="4">
    <source>
        <dbReference type="Proteomes" id="UP000739538"/>
    </source>
</evidence>
<organism evidence="3 4">
    <name type="scientific">Eiseniibacteriota bacterium</name>
    <dbReference type="NCBI Taxonomy" id="2212470"/>
    <lineage>
        <taxon>Bacteria</taxon>
        <taxon>Candidatus Eiseniibacteriota</taxon>
    </lineage>
</organism>
<dbReference type="PROSITE" id="PS51257">
    <property type="entry name" value="PROKAR_LIPOPROTEIN"/>
    <property type="match status" value="1"/>
</dbReference>
<reference evidence="3" key="2">
    <citation type="journal article" date="2021" name="Microbiome">
        <title>Successional dynamics and alternative stable states in a saline activated sludge microbial community over 9 years.</title>
        <authorList>
            <person name="Wang Y."/>
            <person name="Ye J."/>
            <person name="Ju F."/>
            <person name="Liu L."/>
            <person name="Boyd J.A."/>
            <person name="Deng Y."/>
            <person name="Parks D.H."/>
            <person name="Jiang X."/>
            <person name="Yin X."/>
            <person name="Woodcroft B.J."/>
            <person name="Tyson G.W."/>
            <person name="Hugenholtz P."/>
            <person name="Polz M.F."/>
            <person name="Zhang T."/>
        </authorList>
    </citation>
    <scope>NUCLEOTIDE SEQUENCE</scope>
    <source>
        <strain evidence="3">HKST-UBA02</strain>
    </source>
</reference>
<name>A0A956NAQ2_UNCEI</name>
<dbReference type="EMBL" id="JAGQHS010000020">
    <property type="protein sequence ID" value="MCA9755337.1"/>
    <property type="molecule type" value="Genomic_DNA"/>
</dbReference>
<dbReference type="InterPro" id="IPR025362">
    <property type="entry name" value="DUF4266"/>
</dbReference>
<dbReference type="Proteomes" id="UP000739538">
    <property type="component" value="Unassembled WGS sequence"/>
</dbReference>
<keyword evidence="1" id="KW-1133">Transmembrane helix</keyword>
<dbReference type="Pfam" id="PF14086">
    <property type="entry name" value="DUF4266"/>
    <property type="match status" value="1"/>
</dbReference>
<accession>A0A956NAQ2</accession>
<dbReference type="AlphaFoldDB" id="A0A956NAQ2"/>
<protein>
    <submittedName>
        <fullName evidence="3">DUF4266 domain-containing protein</fullName>
    </submittedName>
</protein>
<evidence type="ECO:0000313" key="3">
    <source>
        <dbReference type="EMBL" id="MCA9755337.1"/>
    </source>
</evidence>
<evidence type="ECO:0000259" key="2">
    <source>
        <dbReference type="Pfam" id="PF14086"/>
    </source>
</evidence>
<proteinExistence type="predicted"/>
<keyword evidence="1" id="KW-0812">Transmembrane</keyword>
<keyword evidence="1" id="KW-0472">Membrane</keyword>
<feature type="transmembrane region" description="Helical" evidence="1">
    <location>
        <begin position="6"/>
        <end position="34"/>
    </location>
</feature>
<gene>
    <name evidence="3" type="ORF">KDA27_06000</name>
</gene>
<feature type="domain" description="DUF4266" evidence="2">
    <location>
        <begin position="31"/>
        <end position="80"/>
    </location>
</feature>
<comment type="caution">
    <text evidence="3">The sequence shown here is derived from an EMBL/GenBank/DDBJ whole genome shotgun (WGS) entry which is preliminary data.</text>
</comment>
<evidence type="ECO:0000256" key="1">
    <source>
        <dbReference type="SAM" id="Phobius"/>
    </source>
</evidence>